<dbReference type="CDD" id="cd19608">
    <property type="entry name" value="GH113_mannanase-like"/>
    <property type="match status" value="1"/>
</dbReference>
<protein>
    <recommendedName>
        <fullName evidence="3">Glycosidase-like protein</fullName>
    </recommendedName>
</protein>
<dbReference type="Proteomes" id="UP001197214">
    <property type="component" value="Unassembled WGS sequence"/>
</dbReference>
<evidence type="ECO:0000313" key="2">
    <source>
        <dbReference type="Proteomes" id="UP001197214"/>
    </source>
</evidence>
<evidence type="ECO:0000313" key="1">
    <source>
        <dbReference type="EMBL" id="MBW4331988.1"/>
    </source>
</evidence>
<evidence type="ECO:0008006" key="3">
    <source>
        <dbReference type="Google" id="ProtNLM"/>
    </source>
</evidence>
<gene>
    <name evidence="1" type="ORF">KY084_14040</name>
</gene>
<dbReference type="EMBL" id="JAHWZX010000016">
    <property type="protein sequence ID" value="MBW4331988.1"/>
    <property type="molecule type" value="Genomic_DNA"/>
</dbReference>
<keyword evidence="2" id="KW-1185">Reference proteome</keyword>
<name>A0ABS6XP45_9SPHN</name>
<proteinExistence type="predicted"/>
<dbReference type="Pfam" id="PF22612">
    <property type="entry name" value="GH113"/>
    <property type="match status" value="1"/>
</dbReference>
<dbReference type="RefSeq" id="WP_219239115.1">
    <property type="nucleotide sequence ID" value="NZ_JAHWZX010000016.1"/>
</dbReference>
<reference evidence="1 2" key="1">
    <citation type="submission" date="2021-07" db="EMBL/GenBank/DDBJ databases">
        <title>Stakelama flava sp. nov., a novel endophytic bacterium isolated from branch of Kandelia candel.</title>
        <authorList>
            <person name="Tuo L."/>
        </authorList>
    </citation>
    <scope>NUCLEOTIDE SEQUENCE [LARGE SCALE GENOMIC DNA]</scope>
    <source>
        <strain evidence="1 2">CBK3Z-3</strain>
    </source>
</reference>
<sequence length="357" mass="38599">MAKPHAPGGVGIQAGGGDIGPCRARRSLVVLLALIGTGVTMPSVRAATRTAARGFNMIEKPDAPFGSAAAARSFEAMAAIGADHVALIPFLWQASENDPNILYGDAVPLARLRAAIGQARTAGLSVIVKPHVWVPERWAGSVAMRSEADWATWFAAYRAVVAILADVARDEGAQTLVIGTELRRTSGRAEWAGVIDAARSRFPGRLTYVAHGAEEAEKIPFWRQLDAVSVSLYPSLGGDADREAWKRAMRGVLLASRKVADRNARPLWIGEIGIRSAVGAAMRPWESAEERRAAPDQALQRSVLRCWLDTIGELDAADLILVWRWFSDPHAGGAQDTDFTVQNKAAARMLRSRWIRN</sequence>
<accession>A0ABS6XP45</accession>
<comment type="caution">
    <text evidence="1">The sequence shown here is derived from an EMBL/GenBank/DDBJ whole genome shotgun (WGS) entry which is preliminary data.</text>
</comment>
<organism evidence="1 2">
    <name type="scientific">Stakelama flava</name>
    <dbReference type="NCBI Taxonomy" id="2860338"/>
    <lineage>
        <taxon>Bacteria</taxon>
        <taxon>Pseudomonadati</taxon>
        <taxon>Pseudomonadota</taxon>
        <taxon>Alphaproteobacteria</taxon>
        <taxon>Sphingomonadales</taxon>
        <taxon>Sphingomonadaceae</taxon>
        <taxon>Stakelama</taxon>
    </lineage>
</organism>
<dbReference type="InterPro" id="IPR055151">
    <property type="entry name" value="GH113"/>
</dbReference>